<gene>
    <name evidence="1" type="ORF">ATPR_1082</name>
</gene>
<dbReference type="AlphaFoldDB" id="F7VCI3"/>
<protein>
    <submittedName>
        <fullName evidence="1">Uncharacterized protein</fullName>
    </submittedName>
</protein>
<comment type="caution">
    <text evidence="1">The sequence shown here is derived from an EMBL/GenBank/DDBJ whole genome shotgun (WGS) entry which is preliminary data.</text>
</comment>
<evidence type="ECO:0000313" key="2">
    <source>
        <dbReference type="Proteomes" id="UP000004319"/>
    </source>
</evidence>
<accession>F7VCI3</accession>
<name>F7VCI3_9PROT</name>
<organism evidence="1 2">
    <name type="scientific">Acetobacter tropicalis NBRC 101654</name>
    <dbReference type="NCBI Taxonomy" id="749388"/>
    <lineage>
        <taxon>Bacteria</taxon>
        <taxon>Pseudomonadati</taxon>
        <taxon>Pseudomonadota</taxon>
        <taxon>Alphaproteobacteria</taxon>
        <taxon>Acetobacterales</taxon>
        <taxon>Acetobacteraceae</taxon>
        <taxon>Acetobacter</taxon>
    </lineage>
</organism>
<sequence length="58" mass="6200">MPAGNPGSRPLLQTTSPMQAGWLSYEGRGSGLATLKRAKMKFSTLCVGRNTHSHLKTA</sequence>
<evidence type="ECO:0000313" key="1">
    <source>
        <dbReference type="EMBL" id="GAA08078.1"/>
    </source>
</evidence>
<reference evidence="1 2" key="1">
    <citation type="journal article" date="2011" name="Biochem. Biophys. Res. Commun.">
        <title>Increased number of Arginine-based salt bridges contributes to the thermotolerance of thermotolerant acetic acid bacteria, Acetobacter tropicalis SKU1100.</title>
        <authorList>
            <person name="Matsutani M."/>
            <person name="Hirakawa H."/>
            <person name="Nishikura M."/>
            <person name="Soemphol W."/>
            <person name="Ali I.A.I."/>
            <person name="Yakushi T."/>
            <person name="Matsushita K."/>
        </authorList>
    </citation>
    <scope>NUCLEOTIDE SEQUENCE [LARGE SCALE GENOMIC DNA]</scope>
    <source>
        <strain evidence="1 2">NBRC 101654</strain>
    </source>
</reference>
<dbReference type="Proteomes" id="UP000004319">
    <property type="component" value="Unassembled WGS sequence"/>
</dbReference>
<proteinExistence type="predicted"/>
<dbReference type="EMBL" id="BABS01000022">
    <property type="protein sequence ID" value="GAA08078.1"/>
    <property type="molecule type" value="Genomic_DNA"/>
</dbReference>